<dbReference type="EMBL" id="BAAAPE010000029">
    <property type="protein sequence ID" value="GAA2103954.1"/>
    <property type="molecule type" value="Genomic_DNA"/>
</dbReference>
<keyword evidence="1" id="KW-0732">Signal</keyword>
<accession>A0ABP5INY5</accession>
<dbReference type="Gene3D" id="3.40.710.10">
    <property type="entry name" value="DD-peptidase/beta-lactamase superfamily"/>
    <property type="match status" value="1"/>
</dbReference>
<name>A0ABP5INY5_9ACTN</name>
<comment type="caution">
    <text evidence="3">The sequence shown here is derived from an EMBL/GenBank/DDBJ whole genome shotgun (WGS) entry which is preliminary data.</text>
</comment>
<dbReference type="PANTHER" id="PTHR46825">
    <property type="entry name" value="D-ALANYL-D-ALANINE-CARBOXYPEPTIDASE/ENDOPEPTIDASE AMPH"/>
    <property type="match status" value="1"/>
</dbReference>
<evidence type="ECO:0000313" key="3">
    <source>
        <dbReference type="EMBL" id="GAA2103954.1"/>
    </source>
</evidence>
<evidence type="ECO:0000256" key="1">
    <source>
        <dbReference type="SAM" id="SignalP"/>
    </source>
</evidence>
<dbReference type="GO" id="GO:0016787">
    <property type="term" value="F:hydrolase activity"/>
    <property type="evidence" value="ECO:0007669"/>
    <property type="project" value="UniProtKB-KW"/>
</dbReference>
<proteinExistence type="predicted"/>
<evidence type="ECO:0000259" key="2">
    <source>
        <dbReference type="Pfam" id="PF00144"/>
    </source>
</evidence>
<evidence type="ECO:0000313" key="4">
    <source>
        <dbReference type="Proteomes" id="UP001500016"/>
    </source>
</evidence>
<reference evidence="4" key="1">
    <citation type="journal article" date="2019" name="Int. J. Syst. Evol. Microbiol.">
        <title>The Global Catalogue of Microorganisms (GCM) 10K type strain sequencing project: providing services to taxonomists for standard genome sequencing and annotation.</title>
        <authorList>
            <consortium name="The Broad Institute Genomics Platform"/>
            <consortium name="The Broad Institute Genome Sequencing Center for Infectious Disease"/>
            <person name="Wu L."/>
            <person name="Ma J."/>
        </authorList>
    </citation>
    <scope>NUCLEOTIDE SEQUENCE [LARGE SCALE GENOMIC DNA]</scope>
    <source>
        <strain evidence="4">JCM 15478</strain>
    </source>
</reference>
<keyword evidence="3" id="KW-0378">Hydrolase</keyword>
<protein>
    <submittedName>
        <fullName evidence="3">Serine hydrolase domain-containing protein</fullName>
    </submittedName>
</protein>
<dbReference type="InterPro" id="IPR012338">
    <property type="entry name" value="Beta-lactam/transpept-like"/>
</dbReference>
<dbReference type="Pfam" id="PF00144">
    <property type="entry name" value="Beta-lactamase"/>
    <property type="match status" value="1"/>
</dbReference>
<organism evidence="3 4">
    <name type="scientific">Streptomyces albiaxialis</name>
    <dbReference type="NCBI Taxonomy" id="329523"/>
    <lineage>
        <taxon>Bacteria</taxon>
        <taxon>Bacillati</taxon>
        <taxon>Actinomycetota</taxon>
        <taxon>Actinomycetes</taxon>
        <taxon>Kitasatosporales</taxon>
        <taxon>Streptomycetaceae</taxon>
        <taxon>Streptomyces</taxon>
    </lineage>
</organism>
<dbReference type="SUPFAM" id="SSF56601">
    <property type="entry name" value="beta-lactamase/transpeptidase-like"/>
    <property type="match status" value="1"/>
</dbReference>
<dbReference type="InterPro" id="IPR050491">
    <property type="entry name" value="AmpC-like"/>
</dbReference>
<dbReference type="InterPro" id="IPR001466">
    <property type="entry name" value="Beta-lactam-related"/>
</dbReference>
<feature type="signal peptide" evidence="1">
    <location>
        <begin position="1"/>
        <end position="18"/>
    </location>
</feature>
<feature type="chain" id="PRO_5047202849" evidence="1">
    <location>
        <begin position="19"/>
        <end position="395"/>
    </location>
</feature>
<feature type="domain" description="Beta-lactamase-related" evidence="2">
    <location>
        <begin position="58"/>
        <end position="387"/>
    </location>
</feature>
<sequence length="395" mass="41966">MATSLVASLAVASPLALASPPAPAPADADVRARTAAATDAPDPKALRAALAGLPDDDTTAALVRVGGTGGTWRGSAGVADVRTGRDALPHGRFRAGSTTKVFTAAVVLQLAAERRVALDAPVARYLPDLLPERYAKVTVGQLLNHTSGIPAADIPAGDFEELYAHRFETVAPRALVASATAKKPEFRPGTRQHYLNINYTVLGFLVEKLTHTSYEEAVSARVLRPLGLRQTSLPGHDPRLTGPHNRGYQRVPAKDGGTRLLDVTEWNSSASWAAGDLISTTADLERFLHALFRGDVVPSSTLRNMFTVPDVPMYDPEPGDGEKPQPAAYSMGLTRTTLPDGTDVWGKSGGRYGYNTLMAARRDLSRTLVYSVNATDAKGEDLNPTAQRIVQAAMG</sequence>
<keyword evidence="4" id="KW-1185">Reference proteome</keyword>
<dbReference type="PANTHER" id="PTHR46825:SF7">
    <property type="entry name" value="D-ALANYL-D-ALANINE CARBOXYPEPTIDASE"/>
    <property type="match status" value="1"/>
</dbReference>
<dbReference type="Proteomes" id="UP001500016">
    <property type="component" value="Unassembled WGS sequence"/>
</dbReference>
<gene>
    <name evidence="3" type="ORF">GCM10009801_79250</name>
</gene>